<evidence type="ECO:0000313" key="2">
    <source>
        <dbReference type="Proteomes" id="UP000001062"/>
    </source>
</evidence>
<accession>F2K070</accession>
<evidence type="ECO:0000313" key="1">
    <source>
        <dbReference type="EMBL" id="ADZ93284.1"/>
    </source>
</evidence>
<dbReference type="SUPFAM" id="SSF51206">
    <property type="entry name" value="cAMP-binding domain-like"/>
    <property type="match status" value="1"/>
</dbReference>
<sequence length="198" mass="23010">MNNIIKYFFSQELGLSAEQADYLACLFSKSCLPKGKLVVGEGERWNKAMFIDSGLLRFFYSTGEGKEYNKGFFFDQDFIWPVTPSAQSEPSLFSIETLSSTVVYMSDFHELRSHLKVLGAWEAFALPYVEKLVEQKFKREYDFLVLDAQTRFYQLTQRFGERIDKIPDYHLASYLGITNVALSRIRKRLTAQDVWLTN</sequence>
<dbReference type="STRING" id="717774.Marme_4083"/>
<dbReference type="AlphaFoldDB" id="F2K070"/>
<gene>
    <name evidence="1" type="ordered locus">Marme_4083</name>
</gene>
<dbReference type="Gene3D" id="2.60.120.10">
    <property type="entry name" value="Jelly Rolls"/>
    <property type="match status" value="1"/>
</dbReference>
<dbReference type="HOGENOM" id="CLU_075053_9_1_6"/>
<dbReference type="InterPro" id="IPR014710">
    <property type="entry name" value="RmlC-like_jellyroll"/>
</dbReference>
<protein>
    <submittedName>
        <fullName evidence="1">Putative transcriptional regulator, Crp/Fnr family</fullName>
    </submittedName>
</protein>
<dbReference type="InterPro" id="IPR018490">
    <property type="entry name" value="cNMP-bd_dom_sf"/>
</dbReference>
<proteinExistence type="predicted"/>
<organism evidence="1 2">
    <name type="scientific">Marinomonas mediterranea (strain ATCC 700492 / JCM 21426 / NBRC 103028 / MMB-1)</name>
    <dbReference type="NCBI Taxonomy" id="717774"/>
    <lineage>
        <taxon>Bacteria</taxon>
        <taxon>Pseudomonadati</taxon>
        <taxon>Pseudomonadota</taxon>
        <taxon>Gammaproteobacteria</taxon>
        <taxon>Oceanospirillales</taxon>
        <taxon>Oceanospirillaceae</taxon>
        <taxon>Marinomonas</taxon>
    </lineage>
</organism>
<dbReference type="OrthoDB" id="9798104at2"/>
<keyword evidence="2" id="KW-1185">Reference proteome</keyword>
<dbReference type="Proteomes" id="UP000001062">
    <property type="component" value="Chromosome"/>
</dbReference>
<reference evidence="1 2" key="1">
    <citation type="journal article" date="2012" name="Stand. Genomic Sci.">
        <title>Complete genome sequence of the melanogenic marine bacterium Marinomonas mediterranea type strain (MMB-1(T)).</title>
        <authorList>
            <person name="Lucas-Elio P."/>
            <person name="Goodwin L."/>
            <person name="Woyke T."/>
            <person name="Pitluck S."/>
            <person name="Nolan M."/>
            <person name="Kyrpides N.C."/>
            <person name="Detter J.C."/>
            <person name="Copeland A."/>
            <person name="Teshima H."/>
            <person name="Bruce D."/>
            <person name="Detter C."/>
            <person name="Tapia R."/>
            <person name="Han S."/>
            <person name="Land M.L."/>
            <person name="Ivanova N."/>
            <person name="Mikhailova N."/>
            <person name="Johnston A.W."/>
            <person name="Sanchez-Amat A."/>
        </authorList>
    </citation>
    <scope>NUCLEOTIDE SEQUENCE [LARGE SCALE GENOMIC DNA]</scope>
    <source>
        <strain evidence="2">ATCC 700492 / JCM 21426 / NBRC 103028 / MMB-1</strain>
    </source>
</reference>
<dbReference type="KEGG" id="mme:Marme_4083"/>
<dbReference type="RefSeq" id="WP_013663186.1">
    <property type="nucleotide sequence ID" value="NC_015276.1"/>
</dbReference>
<dbReference type="EMBL" id="CP002583">
    <property type="protein sequence ID" value="ADZ93284.1"/>
    <property type="molecule type" value="Genomic_DNA"/>
</dbReference>
<dbReference type="PATRIC" id="fig|717774.3.peg.4220"/>
<name>F2K070_MARM1</name>
<dbReference type="eggNOG" id="COG0664">
    <property type="taxonomic scope" value="Bacteria"/>
</dbReference>